<dbReference type="InterPro" id="IPR005133">
    <property type="entry name" value="PhaG_MnhG_YufB"/>
</dbReference>
<feature type="transmembrane region" description="Helical" evidence="1">
    <location>
        <begin position="37"/>
        <end position="57"/>
    </location>
</feature>
<dbReference type="NCBIfam" id="NF009314">
    <property type="entry name" value="PRK12674.1-2"/>
    <property type="match status" value="1"/>
</dbReference>
<dbReference type="STRING" id="406100.SAMN04488052_103183"/>
<dbReference type="Pfam" id="PF03334">
    <property type="entry name" value="PhaG_MnhG_YufB"/>
    <property type="match status" value="1"/>
</dbReference>
<protein>
    <submittedName>
        <fullName evidence="2">Multisubunit sodium/proton antiporter, MrpG subunit</fullName>
    </submittedName>
</protein>
<evidence type="ECO:0000256" key="1">
    <source>
        <dbReference type="SAM" id="Phobius"/>
    </source>
</evidence>
<reference evidence="2 3" key="1">
    <citation type="submission" date="2016-10" db="EMBL/GenBank/DDBJ databases">
        <authorList>
            <person name="de Groot N.N."/>
        </authorList>
    </citation>
    <scope>NUCLEOTIDE SEQUENCE [LARGE SCALE GENOMIC DNA]</scope>
    <source>
        <strain evidence="2 3">CGMCC 1.6291</strain>
    </source>
</reference>
<dbReference type="EMBL" id="FOEG01000003">
    <property type="protein sequence ID" value="SEO81864.1"/>
    <property type="molecule type" value="Genomic_DNA"/>
</dbReference>
<evidence type="ECO:0000313" key="2">
    <source>
        <dbReference type="EMBL" id="SEO81864.1"/>
    </source>
</evidence>
<dbReference type="AlphaFoldDB" id="A0A1H8SU45"/>
<dbReference type="PANTHER" id="PTHR34703">
    <property type="entry name" value="ANTIPORTER SUBUNIT MNHG2-RELATED"/>
    <property type="match status" value="1"/>
</dbReference>
<name>A0A1H8SU45_9GAMM</name>
<dbReference type="GO" id="GO:0015385">
    <property type="term" value="F:sodium:proton antiporter activity"/>
    <property type="evidence" value="ECO:0007669"/>
    <property type="project" value="TreeGrafter"/>
</dbReference>
<keyword evidence="1" id="KW-0812">Transmembrane</keyword>
<proteinExistence type="predicted"/>
<dbReference type="PANTHER" id="PTHR34703:SF1">
    <property type="entry name" value="ANTIPORTER SUBUNIT MNHG2-RELATED"/>
    <property type="match status" value="1"/>
</dbReference>
<dbReference type="RefSeq" id="WP_091642425.1">
    <property type="nucleotide sequence ID" value="NZ_FOEG01000003.1"/>
</dbReference>
<dbReference type="NCBIfam" id="TIGR01300">
    <property type="entry name" value="CPA3_mnhG_phaG"/>
    <property type="match status" value="1"/>
</dbReference>
<dbReference type="Proteomes" id="UP000199657">
    <property type="component" value="Unassembled WGS sequence"/>
</dbReference>
<feature type="transmembrane region" description="Helical" evidence="1">
    <location>
        <begin position="63"/>
        <end position="83"/>
    </location>
</feature>
<sequence>MSETLTAIIMLAGALLVLIGALGAVRMPDLLLRMHATTKAGALGTGMIAIAAAIYFVDTAVTVRALAIVAFVILTAPVAAHMIGRAGYFTGAPLWDRTLKDELRQRLDRHGHYLHSGLEDTDDTPRGDRDSQ</sequence>
<dbReference type="OrthoDB" id="9813804at2"/>
<accession>A0A1H8SU45</accession>
<gene>
    <name evidence="2" type="ORF">SAMN04488052_103183</name>
</gene>
<feature type="transmembrane region" description="Helical" evidence="1">
    <location>
        <begin position="6"/>
        <end position="25"/>
    </location>
</feature>
<keyword evidence="1" id="KW-1133">Transmembrane helix</keyword>
<keyword evidence="3" id="KW-1185">Reference proteome</keyword>
<keyword evidence="1" id="KW-0472">Membrane</keyword>
<organism evidence="2 3">
    <name type="scientific">Aquisalimonas asiatica</name>
    <dbReference type="NCBI Taxonomy" id="406100"/>
    <lineage>
        <taxon>Bacteria</taxon>
        <taxon>Pseudomonadati</taxon>
        <taxon>Pseudomonadota</taxon>
        <taxon>Gammaproteobacteria</taxon>
        <taxon>Chromatiales</taxon>
        <taxon>Ectothiorhodospiraceae</taxon>
        <taxon>Aquisalimonas</taxon>
    </lineage>
</organism>
<evidence type="ECO:0000313" key="3">
    <source>
        <dbReference type="Proteomes" id="UP000199657"/>
    </source>
</evidence>